<dbReference type="SUPFAM" id="SSF51735">
    <property type="entry name" value="NAD(P)-binding Rossmann-fold domains"/>
    <property type="match status" value="1"/>
</dbReference>
<comment type="similarity">
    <text evidence="1 3">Belongs to the short-chain dehydrogenases/reductases (SDR) family.</text>
</comment>
<dbReference type="CDD" id="cd05233">
    <property type="entry name" value="SDR_c"/>
    <property type="match status" value="1"/>
</dbReference>
<dbReference type="InterPro" id="IPR036291">
    <property type="entry name" value="NAD(P)-bd_dom_sf"/>
</dbReference>
<evidence type="ECO:0000256" key="2">
    <source>
        <dbReference type="ARBA" id="ARBA00023002"/>
    </source>
</evidence>
<dbReference type="PANTHER" id="PTHR44196">
    <property type="entry name" value="DEHYDROGENASE/REDUCTASE SDR FAMILY MEMBER 7B"/>
    <property type="match status" value="1"/>
</dbReference>
<dbReference type="EMBL" id="CAJNOG010001305">
    <property type="protein sequence ID" value="CAF1430870.1"/>
    <property type="molecule type" value="Genomic_DNA"/>
</dbReference>
<sequence>MSSTNLRMALITGGSSGIGYHLARLFAADKYGVILVARTESDLEKVAEELTVKYHCPQVITIAKDLSKVGSAQELFKEIKERYKLPIDYLINNAGVGLCGTVWETDIQKDIDMIHLNITSLVELTKLVLPEMIERNEGKILMLGSIASFQPNPLLACYAATKAFIANYTDALIEELKHTNVTATLLVPGITDTDFFNKAEASETKANKTDTADDPADVAQRGYDALMKGEHRVYGSTKVKVMVGVGHIIPNELLTKATKTFMKEDK</sequence>
<evidence type="ECO:0000313" key="5">
    <source>
        <dbReference type="EMBL" id="CAF4142816.1"/>
    </source>
</evidence>
<dbReference type="PIRSF" id="PIRSF000126">
    <property type="entry name" value="11-beta-HSD1"/>
    <property type="match status" value="1"/>
</dbReference>
<dbReference type="Pfam" id="PF00106">
    <property type="entry name" value="adh_short"/>
    <property type="match status" value="1"/>
</dbReference>
<dbReference type="Proteomes" id="UP000663845">
    <property type="component" value="Unassembled WGS sequence"/>
</dbReference>
<accession>A0A815NEG5</accession>
<dbReference type="InterPro" id="IPR002347">
    <property type="entry name" value="SDR_fam"/>
</dbReference>
<protein>
    <submittedName>
        <fullName evidence="4">Uncharacterized protein</fullName>
    </submittedName>
</protein>
<keyword evidence="2" id="KW-0560">Oxidoreductase</keyword>
<reference evidence="4" key="1">
    <citation type="submission" date="2021-02" db="EMBL/GenBank/DDBJ databases">
        <authorList>
            <person name="Nowell W R."/>
        </authorList>
    </citation>
    <scope>NUCLEOTIDE SEQUENCE</scope>
</reference>
<proteinExistence type="inferred from homology"/>
<dbReference type="Proteomes" id="UP000663844">
    <property type="component" value="Unassembled WGS sequence"/>
</dbReference>
<dbReference type="PRINTS" id="PR00081">
    <property type="entry name" value="GDHRDH"/>
</dbReference>
<evidence type="ECO:0000256" key="1">
    <source>
        <dbReference type="ARBA" id="ARBA00006484"/>
    </source>
</evidence>
<evidence type="ECO:0000313" key="6">
    <source>
        <dbReference type="Proteomes" id="UP000663845"/>
    </source>
</evidence>
<evidence type="ECO:0000313" key="4">
    <source>
        <dbReference type="EMBL" id="CAF1430870.1"/>
    </source>
</evidence>
<name>A0A815NEG5_9BILA</name>
<gene>
    <name evidence="4" type="ORF">JYZ213_LOCUS39561</name>
    <name evidence="5" type="ORF">OXD698_LOCUS37637</name>
</gene>
<dbReference type="GO" id="GO:0016020">
    <property type="term" value="C:membrane"/>
    <property type="evidence" value="ECO:0007669"/>
    <property type="project" value="TreeGrafter"/>
</dbReference>
<organism evidence="4 6">
    <name type="scientific">Adineta steineri</name>
    <dbReference type="NCBI Taxonomy" id="433720"/>
    <lineage>
        <taxon>Eukaryota</taxon>
        <taxon>Metazoa</taxon>
        <taxon>Spiralia</taxon>
        <taxon>Gnathifera</taxon>
        <taxon>Rotifera</taxon>
        <taxon>Eurotatoria</taxon>
        <taxon>Bdelloidea</taxon>
        <taxon>Adinetida</taxon>
        <taxon>Adinetidae</taxon>
        <taxon>Adineta</taxon>
    </lineage>
</organism>
<dbReference type="EMBL" id="CAJOAZ010006715">
    <property type="protein sequence ID" value="CAF4142816.1"/>
    <property type="molecule type" value="Genomic_DNA"/>
</dbReference>
<dbReference type="PRINTS" id="PR00080">
    <property type="entry name" value="SDRFAMILY"/>
</dbReference>
<dbReference type="AlphaFoldDB" id="A0A815NEG5"/>
<dbReference type="PANTHER" id="PTHR44196:SF2">
    <property type="entry name" value="SHORT-CHAIN DEHYDROGENASE-RELATED"/>
    <property type="match status" value="1"/>
</dbReference>
<evidence type="ECO:0000256" key="3">
    <source>
        <dbReference type="RuleBase" id="RU000363"/>
    </source>
</evidence>
<dbReference type="GO" id="GO:0016491">
    <property type="term" value="F:oxidoreductase activity"/>
    <property type="evidence" value="ECO:0007669"/>
    <property type="project" value="UniProtKB-KW"/>
</dbReference>
<comment type="caution">
    <text evidence="4">The sequence shown here is derived from an EMBL/GenBank/DDBJ whole genome shotgun (WGS) entry which is preliminary data.</text>
</comment>
<dbReference type="Gene3D" id="3.40.50.720">
    <property type="entry name" value="NAD(P)-binding Rossmann-like Domain"/>
    <property type="match status" value="1"/>
</dbReference>